<evidence type="ECO:0000256" key="12">
    <source>
        <dbReference type="ARBA" id="ARBA00023125"/>
    </source>
</evidence>
<dbReference type="Pfam" id="PF17760">
    <property type="entry name" value="UvrA_inter"/>
    <property type="match status" value="2"/>
</dbReference>
<dbReference type="InterPro" id="IPR017871">
    <property type="entry name" value="ABC_transporter-like_CS"/>
</dbReference>
<feature type="domain" description="ABC transporter" evidence="17">
    <location>
        <begin position="1245"/>
        <end position="1533"/>
    </location>
</feature>
<feature type="domain" description="ABC transporter" evidence="17">
    <location>
        <begin position="1542"/>
        <end position="1873"/>
    </location>
</feature>
<dbReference type="Pfam" id="PF17755">
    <property type="entry name" value="UvrA_DNA-bind"/>
    <property type="match status" value="1"/>
</dbReference>
<dbReference type="PROSITE" id="PS00211">
    <property type="entry name" value="ABC_TRANSPORTER_1"/>
    <property type="match status" value="2"/>
</dbReference>
<reference evidence="18 19" key="1">
    <citation type="journal article" date="2022" name="bioRxiv">
        <title>Ecology and evolution of chlamydial symbionts of arthropods.</title>
        <authorList>
            <person name="Halter T."/>
            <person name="Koestlbacher S."/>
            <person name="Collingro A."/>
            <person name="Sixt B.S."/>
            <person name="Toenshoff E.R."/>
            <person name="Hendrickx F."/>
            <person name="Kostanjsek R."/>
            <person name="Horn M."/>
        </authorList>
    </citation>
    <scope>NUCLEOTIDE SEQUENCE [LARGE SCALE GENOMIC DNA]</scope>
    <source>
        <strain evidence="18">W744xW776</strain>
    </source>
</reference>
<dbReference type="InterPro" id="IPR041102">
    <property type="entry name" value="UvrA_inter"/>
</dbReference>
<keyword evidence="9" id="KW-0862">Zinc</keyword>
<evidence type="ECO:0000256" key="8">
    <source>
        <dbReference type="ARBA" id="ARBA00022771"/>
    </source>
</evidence>
<evidence type="ECO:0000256" key="16">
    <source>
        <dbReference type="ARBA" id="ARBA00042156"/>
    </source>
</evidence>
<evidence type="ECO:0000256" key="15">
    <source>
        <dbReference type="ARBA" id="ARBA00039316"/>
    </source>
</evidence>
<comment type="subcellular location">
    <subcellularLocation>
        <location evidence="1">Cytoplasm</location>
    </subcellularLocation>
</comment>
<evidence type="ECO:0000256" key="13">
    <source>
        <dbReference type="ARBA" id="ARBA00023204"/>
    </source>
</evidence>
<dbReference type="Gene3D" id="1.20.1580.10">
    <property type="entry name" value="ABC transporter ATPase like domain"/>
    <property type="match status" value="4"/>
</dbReference>
<evidence type="ECO:0000259" key="17">
    <source>
        <dbReference type="PROSITE" id="PS50893"/>
    </source>
</evidence>
<dbReference type="Gene3D" id="3.30.1490.20">
    <property type="entry name" value="ATP-grasp fold, A domain"/>
    <property type="match status" value="2"/>
</dbReference>
<evidence type="ECO:0000256" key="11">
    <source>
        <dbReference type="ARBA" id="ARBA00022881"/>
    </source>
</evidence>
<keyword evidence="8" id="KW-0863">Zinc-finger</keyword>
<evidence type="ECO:0000313" key="19">
    <source>
        <dbReference type="Proteomes" id="UP000826014"/>
    </source>
</evidence>
<evidence type="ECO:0000256" key="5">
    <source>
        <dbReference type="ARBA" id="ARBA00022741"/>
    </source>
</evidence>
<keyword evidence="19" id="KW-1185">Reference proteome</keyword>
<dbReference type="EMBL" id="CP075587">
    <property type="protein sequence ID" value="QYF48668.1"/>
    <property type="molecule type" value="Genomic_DNA"/>
</dbReference>
<dbReference type="Proteomes" id="UP000826014">
    <property type="component" value="Chromosome"/>
</dbReference>
<keyword evidence="13" id="KW-0234">DNA repair</keyword>
<dbReference type="PROSITE" id="PS50893">
    <property type="entry name" value="ABC_TRANSPORTER_2"/>
    <property type="match status" value="4"/>
</dbReference>
<dbReference type="InterPro" id="IPR003439">
    <property type="entry name" value="ABC_transporter-like_ATP-bd"/>
</dbReference>
<dbReference type="InterPro" id="IPR013815">
    <property type="entry name" value="ATP_grasp_subdomain_1"/>
</dbReference>
<dbReference type="InterPro" id="IPR027417">
    <property type="entry name" value="P-loop_NTPase"/>
</dbReference>
<dbReference type="Gene3D" id="1.10.8.280">
    <property type="entry name" value="ABC transporter ATPase domain-like"/>
    <property type="match status" value="2"/>
</dbReference>
<keyword evidence="3" id="KW-0479">Metal-binding</keyword>
<name>A0ABX8V6N4_9BACT</name>
<feature type="domain" description="ABC transporter" evidence="17">
    <location>
        <begin position="608"/>
        <end position="932"/>
    </location>
</feature>
<evidence type="ECO:0000256" key="9">
    <source>
        <dbReference type="ARBA" id="ARBA00022833"/>
    </source>
</evidence>
<protein>
    <recommendedName>
        <fullName evidence="15">UvrABC system protein A</fullName>
    </recommendedName>
    <alternativeName>
        <fullName evidence="16">Excinuclease ABC subunit A</fullName>
    </alternativeName>
</protein>
<evidence type="ECO:0000256" key="4">
    <source>
        <dbReference type="ARBA" id="ARBA00022737"/>
    </source>
</evidence>
<keyword evidence="4" id="KW-0677">Repeat</keyword>
<evidence type="ECO:0000256" key="7">
    <source>
        <dbReference type="ARBA" id="ARBA00022769"/>
    </source>
</evidence>
<sequence length="1881" mass="209761">MYDLLSMRQIILKKVAVHNLKEVNLTLNHNQLIVFTGVSGSGKSSLAFSAIYVEGQRRYLQSLSTYARRHLGDLPKPKAESIEGISPTVAIEQKTAGRNPRSTVGTITQIYDYLRVLFARVGIAHCPISKQIVTPQSMSQIIRRIQKLKTGTKILILAPYASNKKAEFKEDFKELLRKGFTKILLDGKMVNLTEEIAIDGKVAHDVDLIIDRLTLDPTEEKRLLESISQALEAGLGVMRVILVDTQEELLFSEHAFSSESGLSYAPLEPSDFSFNHPKGMCPRCLGLGRIEDFDLEKIINPNLSIKEDCCTVAGSYNTVRWGNIYDNLARIYGFSVSTSWKKLSDKAKQVFLYGIEQKWTPMKFVHPIKKTRWTEYVHFKGVLADAKERYEQAQSDLYRAKIQELLIPSICPSCLGERIKPYPAATTIHGKRIAEITHLSIHDAYTFFENLVFTDEEQIIAEELLKEIKQRLAFLKGVGLHYLSLERSAPTLSGGETQRVRLATQIGSGLVGATYVLDEPSVGLHPQDNTQLLHTLRKLKELGNTVIVVEHDEETIRAADTIVDVGPKAGKEGGEIISCGSLEDLLNTPSSLTGAYLSGKLNILIPKRRTSTSFLTIEGASHHNLQQVTLKIPLHLLVAITGVSGSGKSSLITDTLYPILDNALHRAKLPIGTYKNIKGIEQIDKVIAIDQTPIGRTSRSNPATFIKLFDDIRDLYSQLPQSIAQGYAAGRFSFNVKQGSCIHCHGMGMIKVDMDFMEDEWIECSICEGKRFDENTLSITYKGKTIYDVLEMTIAEASVFFSSIPHIHQKLDMLHQVGLEYLKLGQASPTLSGGEAQRIKLAKELCRSSRGHTVYILDEPTTGLHFYDIDKLLQVLQKLVNKGHSVLVIEHNIDLIKIADWVVELGPEGGKKGGKIIASTTPEKLAKMHTPTAFFIKQALKSLPLLPPSSTIDLRQQNQLITVVKASQNNLKEIDVSIPRNKITLCTGPSGSGKSSLAFETLYAEGQRRYIESLSPYARQFVKQMPKPKVESIENLSAAIAIEQKNHAGNPRSTIGTMTEIYDFLRILYAHLGIPHCPETKEQIRTISKQYVVKSLTQLPLHTKIQVLSPIELKRCESFTELTKRLQKLGYLRIRLDNTYFTLDDPIPFDPNRRHQLFLVIDRLQVEPQIEQRLFDAIEKASDLSKGSLVVALEDRDLFFNLSFAVPSTGKSYPPITPHTFSFNTEQGMCLECHGLGFQYGADLYRFPEIMKLSSYELICIFWKEAASKYCLKVFYQLLKKQIIDPNQPIQSLLPEQIHFLFNGAKETISLDHLELQWLGFNSILANLAKLGDAPTKQILSTLLNQSTCFACQGRRLNPLARHVTINQVSIVDLCHFSIDQAIHFVSSLTADVEFMQDVLDQITQRLKLLQMIGLEYLSLERSAPTLSGGETQRIRLARQIGSGLTGCLYVLDEPTIGLHPYDNEKLNRALLHLCQLGNTLVLVEHDPLTIQLADYVLDFGPKAGKEGGKIIAQGTLQEIKDNPHSLTGAYLTGKKKIPLSSRRKPFSFIKIKNAHLHNLKKITTQIPLHVWTCLSGVSGSGKSTLLTDLIYPAALEAIRTKKSEFAYSNTHFSNLAVDKVLMLDQNPIGQTNRSDITTYVDLLASLRLFFSALPEAKKRGLVPKNFSFNHPKGMCITCQGHGIRRVSLQFLPDVSIVCESCKGFRLNALSLTVTYKGQHLGHILHMTVEQALSFLPPIPKAIRILETLQTVGLGYLALGQEIATLSGGEAQRLRLSRELSKSARGHTLYLFDEPSVGLHADDIAKLIPIFQKLVDKGHTVIMIEHNLDLLSSADYLIDLGPGSGLNGGEIMAKGTPEQVAKSSQSRTAPYLKEHLIFLKK</sequence>
<feature type="domain" description="ABC transporter" evidence="17">
    <location>
        <begin position="334"/>
        <end position="598"/>
    </location>
</feature>
<evidence type="ECO:0000313" key="18">
    <source>
        <dbReference type="EMBL" id="QYF48668.1"/>
    </source>
</evidence>
<dbReference type="InterPro" id="IPR004602">
    <property type="entry name" value="UvrA"/>
</dbReference>
<evidence type="ECO:0000256" key="3">
    <source>
        <dbReference type="ARBA" id="ARBA00022723"/>
    </source>
</evidence>
<dbReference type="NCBIfam" id="TIGR00630">
    <property type="entry name" value="uvra"/>
    <property type="match status" value="2"/>
</dbReference>
<evidence type="ECO:0000256" key="14">
    <source>
        <dbReference type="ARBA" id="ARBA00038000"/>
    </source>
</evidence>
<evidence type="ECO:0000256" key="6">
    <source>
        <dbReference type="ARBA" id="ARBA00022763"/>
    </source>
</evidence>
<dbReference type="CDD" id="cd03271">
    <property type="entry name" value="ABC_UvrA_II"/>
    <property type="match status" value="1"/>
</dbReference>
<dbReference type="PANTHER" id="PTHR43152:SF3">
    <property type="entry name" value="UVRABC SYSTEM PROTEIN A"/>
    <property type="match status" value="1"/>
</dbReference>
<evidence type="ECO:0000256" key="10">
    <source>
        <dbReference type="ARBA" id="ARBA00022840"/>
    </source>
</evidence>
<evidence type="ECO:0000256" key="1">
    <source>
        <dbReference type="ARBA" id="ARBA00004496"/>
    </source>
</evidence>
<organism evidence="18 19">
    <name type="scientific">Candidatus Rhabdochlamydia oedothoracis</name>
    <dbReference type="NCBI Taxonomy" id="2720720"/>
    <lineage>
        <taxon>Bacteria</taxon>
        <taxon>Pseudomonadati</taxon>
        <taxon>Chlamydiota</taxon>
        <taxon>Chlamydiia</taxon>
        <taxon>Parachlamydiales</taxon>
        <taxon>Candidatus Rhabdochlamydiaceae</taxon>
        <taxon>Candidatus Rhabdochlamydia</taxon>
    </lineage>
</organism>
<dbReference type="PANTHER" id="PTHR43152">
    <property type="entry name" value="UVRABC SYSTEM PROTEIN A"/>
    <property type="match status" value="1"/>
</dbReference>
<keyword evidence="2" id="KW-0963">Cytoplasm</keyword>
<evidence type="ECO:0000256" key="2">
    <source>
        <dbReference type="ARBA" id="ARBA00022490"/>
    </source>
</evidence>
<keyword evidence="7" id="KW-0228">DNA excision</keyword>
<dbReference type="NCBIfam" id="NF001503">
    <property type="entry name" value="PRK00349.1"/>
    <property type="match status" value="1"/>
</dbReference>
<dbReference type="InterPro" id="IPR041552">
    <property type="entry name" value="UvrA_DNA-bd"/>
</dbReference>
<dbReference type="Gene3D" id="3.40.50.300">
    <property type="entry name" value="P-loop containing nucleotide triphosphate hydrolases"/>
    <property type="match status" value="4"/>
</dbReference>
<gene>
    <name evidence="18" type="ORF">RHABOEDO_000870</name>
</gene>
<dbReference type="SUPFAM" id="SSF52540">
    <property type="entry name" value="P-loop containing nucleoside triphosphate hydrolases"/>
    <property type="match status" value="4"/>
</dbReference>
<accession>A0ABX8V6N4</accession>
<keyword evidence="10" id="KW-0067">ATP-binding</keyword>
<proteinExistence type="inferred from homology"/>
<keyword evidence="11" id="KW-0267">Excision nuclease</keyword>
<keyword evidence="5" id="KW-0547">Nucleotide-binding</keyword>
<keyword evidence="6" id="KW-0227">DNA damage</keyword>
<comment type="similarity">
    <text evidence="14">Belongs to the ABC transporter superfamily. UvrA family.</text>
</comment>
<keyword evidence="12" id="KW-0238">DNA-binding</keyword>